<evidence type="ECO:0000256" key="3">
    <source>
        <dbReference type="SAM" id="SignalP"/>
    </source>
</evidence>
<reference evidence="5 6" key="1">
    <citation type="submission" date="2020-04" db="EMBL/GenBank/DDBJ databases">
        <title>Enterovirga sp. isolate from soil.</title>
        <authorList>
            <person name="Chea S."/>
            <person name="Kim D.-U."/>
        </authorList>
    </citation>
    <scope>NUCLEOTIDE SEQUENCE [LARGE SCALE GENOMIC DNA]</scope>
    <source>
        <strain evidence="5 6">DB1703</strain>
    </source>
</reference>
<evidence type="ECO:0000313" key="5">
    <source>
        <dbReference type="EMBL" id="NNM73970.1"/>
    </source>
</evidence>
<sequence length="220" mass="22430">MRGLALAAALTSLSLPAAADLAAPRGGAELKLAQAASSPARPGGKRPSAFGELGSNKDPIRIDADRLDVFDKEGRAVFAGNVVAVQGDSTMKCSLLTVYYEAGRGAAAAGQAGREAQQNPLGGDGAIRKINCKGPVTIVSKTQVASGDNAEFDRVRNKVVLVGNATLSDGPNVTRGERVAYDLNTGIANVEGGGQGGRVRALIVPGSQSNPGQTGQRPQR</sequence>
<feature type="signal peptide" evidence="3">
    <location>
        <begin position="1"/>
        <end position="19"/>
    </location>
</feature>
<dbReference type="Gene3D" id="2.60.450.10">
    <property type="entry name" value="Lipopolysaccharide (LPS) transport protein A like domain"/>
    <property type="match status" value="1"/>
</dbReference>
<feature type="chain" id="PRO_5032897979" evidence="3">
    <location>
        <begin position="20"/>
        <end position="220"/>
    </location>
</feature>
<dbReference type="InterPro" id="IPR005653">
    <property type="entry name" value="OstA-like_N"/>
</dbReference>
<name>A0A849ID52_9HYPH</name>
<dbReference type="EMBL" id="JABEPP010000004">
    <property type="protein sequence ID" value="NNM73970.1"/>
    <property type="molecule type" value="Genomic_DNA"/>
</dbReference>
<dbReference type="Pfam" id="PF03968">
    <property type="entry name" value="LptD_N"/>
    <property type="match status" value="1"/>
</dbReference>
<dbReference type="AlphaFoldDB" id="A0A849ID52"/>
<dbReference type="InterPro" id="IPR052037">
    <property type="entry name" value="LPS_export_LptA"/>
</dbReference>
<dbReference type="PANTHER" id="PTHR36504">
    <property type="entry name" value="LIPOPOLYSACCHARIDE EXPORT SYSTEM PROTEIN LPTA"/>
    <property type="match status" value="1"/>
</dbReference>
<keyword evidence="6" id="KW-1185">Reference proteome</keyword>
<dbReference type="GO" id="GO:0015920">
    <property type="term" value="P:lipopolysaccharide transport"/>
    <property type="evidence" value="ECO:0007669"/>
    <property type="project" value="TreeGrafter"/>
</dbReference>
<comment type="caution">
    <text evidence="5">The sequence shown here is derived from an EMBL/GenBank/DDBJ whole genome shotgun (WGS) entry which is preliminary data.</text>
</comment>
<feature type="domain" description="Organic solvent tolerance-like N-terminal" evidence="4">
    <location>
        <begin position="62"/>
        <end position="186"/>
    </location>
</feature>
<dbReference type="GO" id="GO:0017089">
    <property type="term" value="F:glycolipid transfer activity"/>
    <property type="evidence" value="ECO:0007669"/>
    <property type="project" value="TreeGrafter"/>
</dbReference>
<dbReference type="GO" id="GO:0030288">
    <property type="term" value="C:outer membrane-bounded periplasmic space"/>
    <property type="evidence" value="ECO:0007669"/>
    <property type="project" value="TreeGrafter"/>
</dbReference>
<gene>
    <name evidence="5" type="ORF">HJG44_16430</name>
</gene>
<dbReference type="GO" id="GO:0009279">
    <property type="term" value="C:cell outer membrane"/>
    <property type="evidence" value="ECO:0007669"/>
    <property type="project" value="TreeGrafter"/>
</dbReference>
<feature type="region of interest" description="Disordered" evidence="2">
    <location>
        <begin position="32"/>
        <end position="57"/>
    </location>
</feature>
<dbReference type="RefSeq" id="WP_171219406.1">
    <property type="nucleotide sequence ID" value="NZ_JABEPP010000004.1"/>
</dbReference>
<accession>A0A849ID52</accession>
<evidence type="ECO:0000256" key="1">
    <source>
        <dbReference type="ARBA" id="ARBA00022729"/>
    </source>
</evidence>
<proteinExistence type="predicted"/>
<protein>
    <submittedName>
        <fullName evidence="5">Organic solvent tolerance protein OstA</fullName>
    </submittedName>
</protein>
<dbReference type="Proteomes" id="UP000564885">
    <property type="component" value="Unassembled WGS sequence"/>
</dbReference>
<evidence type="ECO:0000259" key="4">
    <source>
        <dbReference type="Pfam" id="PF03968"/>
    </source>
</evidence>
<evidence type="ECO:0000256" key="2">
    <source>
        <dbReference type="SAM" id="MobiDB-lite"/>
    </source>
</evidence>
<dbReference type="PANTHER" id="PTHR36504:SF1">
    <property type="entry name" value="LIPOPOLYSACCHARIDE EXPORT SYSTEM PROTEIN LPTA"/>
    <property type="match status" value="1"/>
</dbReference>
<keyword evidence="1 3" id="KW-0732">Signal</keyword>
<evidence type="ECO:0000313" key="6">
    <source>
        <dbReference type="Proteomes" id="UP000564885"/>
    </source>
</evidence>
<organism evidence="5 6">
    <name type="scientific">Enterovirga aerilata</name>
    <dbReference type="NCBI Taxonomy" id="2730920"/>
    <lineage>
        <taxon>Bacteria</taxon>
        <taxon>Pseudomonadati</taxon>
        <taxon>Pseudomonadota</taxon>
        <taxon>Alphaproteobacteria</taxon>
        <taxon>Hyphomicrobiales</taxon>
        <taxon>Methylobacteriaceae</taxon>
        <taxon>Enterovirga</taxon>
    </lineage>
</organism>